<accession>A0A4R6WNZ6</accession>
<feature type="domain" description="TonB-dependent receptor plug" evidence="9">
    <location>
        <begin position="236"/>
        <end position="335"/>
    </location>
</feature>
<gene>
    <name evidence="10" type="ORF">CLV99_1580</name>
</gene>
<dbReference type="InterPro" id="IPR023996">
    <property type="entry name" value="TonB-dep_OMP_SusC/RagA"/>
</dbReference>
<dbReference type="NCBIfam" id="TIGR04057">
    <property type="entry name" value="SusC_RagA_signa"/>
    <property type="match status" value="1"/>
</dbReference>
<dbReference type="GO" id="GO:0009279">
    <property type="term" value="C:cell outer membrane"/>
    <property type="evidence" value="ECO:0007669"/>
    <property type="project" value="UniProtKB-SubCell"/>
</dbReference>
<dbReference type="InterPro" id="IPR037066">
    <property type="entry name" value="Plug_dom_sf"/>
</dbReference>
<dbReference type="InterPro" id="IPR011662">
    <property type="entry name" value="Secretin/TonB_short_N"/>
</dbReference>
<dbReference type="InterPro" id="IPR008969">
    <property type="entry name" value="CarboxyPept-like_regulatory"/>
</dbReference>
<keyword evidence="11" id="KW-1185">Reference proteome</keyword>
<dbReference type="Pfam" id="PF07715">
    <property type="entry name" value="Plug"/>
    <property type="match status" value="1"/>
</dbReference>
<dbReference type="Pfam" id="PF13715">
    <property type="entry name" value="CarbopepD_reg_2"/>
    <property type="match status" value="1"/>
</dbReference>
<dbReference type="SUPFAM" id="SSF56935">
    <property type="entry name" value="Porins"/>
    <property type="match status" value="1"/>
</dbReference>
<evidence type="ECO:0000313" key="11">
    <source>
        <dbReference type="Proteomes" id="UP000295292"/>
    </source>
</evidence>
<comment type="similarity">
    <text evidence="7">Belongs to the TonB-dependent receptor family.</text>
</comment>
<reference evidence="10 11" key="1">
    <citation type="submission" date="2019-03" db="EMBL/GenBank/DDBJ databases">
        <title>Genomic Encyclopedia of Archaeal and Bacterial Type Strains, Phase II (KMG-II): from individual species to whole genera.</title>
        <authorList>
            <person name="Goeker M."/>
        </authorList>
    </citation>
    <scope>NUCLEOTIDE SEQUENCE [LARGE SCALE GENOMIC DNA]</scope>
    <source>
        <strain evidence="10 11">DSM 28353</strain>
    </source>
</reference>
<evidence type="ECO:0000256" key="1">
    <source>
        <dbReference type="ARBA" id="ARBA00004571"/>
    </source>
</evidence>
<keyword evidence="5 7" id="KW-0472">Membrane</keyword>
<dbReference type="SUPFAM" id="SSF49464">
    <property type="entry name" value="Carboxypeptidase regulatory domain-like"/>
    <property type="match status" value="1"/>
</dbReference>
<dbReference type="Gene3D" id="2.170.130.10">
    <property type="entry name" value="TonB-dependent receptor, plug domain"/>
    <property type="match status" value="1"/>
</dbReference>
<keyword evidence="4 7" id="KW-0812">Transmembrane</keyword>
<comment type="subcellular location">
    <subcellularLocation>
        <location evidence="1 7">Cell outer membrane</location>
        <topology evidence="1 7">Multi-pass membrane protein</topology>
    </subcellularLocation>
</comment>
<evidence type="ECO:0000256" key="2">
    <source>
        <dbReference type="ARBA" id="ARBA00022448"/>
    </source>
</evidence>
<dbReference type="AlphaFoldDB" id="A0A4R6WNZ6"/>
<dbReference type="RefSeq" id="WP_133583871.1">
    <property type="nucleotide sequence ID" value="NZ_SNYV01000011.1"/>
</dbReference>
<dbReference type="InterPro" id="IPR036942">
    <property type="entry name" value="Beta-barrel_TonB_sf"/>
</dbReference>
<comment type="caution">
    <text evidence="10">The sequence shown here is derived from an EMBL/GenBank/DDBJ whole genome shotgun (WGS) entry which is preliminary data.</text>
</comment>
<keyword evidence="2 7" id="KW-0813">Transport</keyword>
<evidence type="ECO:0000256" key="7">
    <source>
        <dbReference type="PROSITE-ProRule" id="PRU01360"/>
    </source>
</evidence>
<dbReference type="OrthoDB" id="9768177at2"/>
<dbReference type="InterPro" id="IPR023997">
    <property type="entry name" value="TonB-dep_OMP_SusC/RagA_CS"/>
</dbReference>
<evidence type="ECO:0000259" key="8">
    <source>
        <dbReference type="Pfam" id="PF07660"/>
    </source>
</evidence>
<evidence type="ECO:0000256" key="6">
    <source>
        <dbReference type="ARBA" id="ARBA00023237"/>
    </source>
</evidence>
<dbReference type="InterPro" id="IPR039426">
    <property type="entry name" value="TonB-dep_rcpt-like"/>
</dbReference>
<dbReference type="Gene3D" id="2.40.170.20">
    <property type="entry name" value="TonB-dependent receptor, beta-barrel domain"/>
    <property type="match status" value="1"/>
</dbReference>
<keyword evidence="6 7" id="KW-0998">Cell outer membrane</keyword>
<feature type="domain" description="Secretin/TonB short N-terminal" evidence="8">
    <location>
        <begin position="77"/>
        <end position="128"/>
    </location>
</feature>
<evidence type="ECO:0000313" key="10">
    <source>
        <dbReference type="EMBL" id="TDQ80125.1"/>
    </source>
</evidence>
<dbReference type="InterPro" id="IPR012910">
    <property type="entry name" value="Plug_dom"/>
</dbReference>
<proteinExistence type="inferred from homology"/>
<organism evidence="10 11">
    <name type="scientific">Sphingobacterium yanglingense</name>
    <dbReference type="NCBI Taxonomy" id="1437280"/>
    <lineage>
        <taxon>Bacteria</taxon>
        <taxon>Pseudomonadati</taxon>
        <taxon>Bacteroidota</taxon>
        <taxon>Sphingobacteriia</taxon>
        <taxon>Sphingobacteriales</taxon>
        <taxon>Sphingobacteriaceae</taxon>
        <taxon>Sphingobacterium</taxon>
    </lineage>
</organism>
<evidence type="ECO:0000256" key="3">
    <source>
        <dbReference type="ARBA" id="ARBA00022452"/>
    </source>
</evidence>
<dbReference type="Proteomes" id="UP000295292">
    <property type="component" value="Unassembled WGS sequence"/>
</dbReference>
<evidence type="ECO:0000256" key="4">
    <source>
        <dbReference type="ARBA" id="ARBA00022692"/>
    </source>
</evidence>
<dbReference type="Pfam" id="PF07660">
    <property type="entry name" value="STN"/>
    <property type="match status" value="1"/>
</dbReference>
<keyword evidence="3 7" id="KW-1134">Transmembrane beta strand</keyword>
<dbReference type="Gene3D" id="2.60.40.1120">
    <property type="entry name" value="Carboxypeptidase-like, regulatory domain"/>
    <property type="match status" value="1"/>
</dbReference>
<name>A0A4R6WNZ6_9SPHI</name>
<dbReference type="PROSITE" id="PS52016">
    <property type="entry name" value="TONB_DEPENDENT_REC_3"/>
    <property type="match status" value="1"/>
</dbReference>
<sequence>MNKNGTVNERNAILMARRADRHRPQLKYLIVMKLTLFLCLAFSVQAMGNAVAQQVNLQLKNKTLGDVFKEIRKQTGYAFLYTDPAVSKSRLAQVNFKNTDLRVALDEIFDDQSYTYQISGKVISILPKSDAPQKQGATKQQTIDMYGVVLDSLQQPMGGVTVHAIATGKQITTDKNGRYELKGLPAGSKVVFRSLGYTSQELQVKQAENNIRMRLMPVQVEEVAVSYNTGYQNISKERATGSYGIVTANDLKGKLQDNILDRIEGQVAGLTSYKGTMQVRGKSTLSGVSSPLYVVDGIPYEGSLDAINPSEIAQVTVLKDATAASIYGARSANGVIVINTRSGAEGPMRIALNSSMKWTPLPDPSYNNLLSSSEFIDFQQQLFKLNPGTMPAGYYVNEVRQLFFDHAAAKINDDELEQQLNVYRARDRRSQLQNEFLRSHALDQQHNLSFSGGTAKHKYALSGNYMKSAPYEKAQTNDRIGYNFKNTLDITKWLRMETNLIGSFTKADYDNGFLGMSVYNGSSKASYLTFRDENGDALPWYQAKSQTELNRLTGLGLLDESYYPMDELERQHYNQKDNYHNLNLGLNFKLMTGLTLDLRYQKEIGNGYSKQFYGKDSWFVRNMINNATQIKDGNIIQNIPTGGQIKETRSDRSSHTLRAQLNYNESWNDLHEVYAIAGAEQRKVRNTGTTTYRVGYDDHSLSYKAIDEKSIARLTGTEALGGSFSYSNMGSGFTDVENRYVSFYGNGSYTYNKRLTVNASIRMDQSNLFGTDPKYQYRPLWSLGTSYHIFKDPEGWLDRLSVRATHGINGNIAKMSGPFLTVFDSGINDYINEPSSQVTFPPNSGLRWEKTHVTNFGVDFSILKSVLHGSIDLYNKNTTDLLRAKVADPTYGWSELTLNYGDMYNRGIEVNLNSTNIKTAVFSWQSMLNFSYNKNKLTRIENTNGAPIYYIQANQIREDKPLNGLYAVRWAGLDELGAPQAYNAKGEITKSFATLAVDDLVYAGTTLPPYATSFSNYFQYRNFDLSFMFVHYGGHVMRGIMGDYIVGTGISANVDRQTANFWTKPGDELDPEKAPAFKQGASANMKNIWVSADKHIEKADYIKLRDISLSYTLPSKILDRYKVSQARVTAQVQNPWRWSANSEGLDPEVWNGTSTSPTRGTLSPTTYTLGVSLNF</sequence>
<dbReference type="NCBIfam" id="TIGR04056">
    <property type="entry name" value="OMP_RagA_SusC"/>
    <property type="match status" value="1"/>
</dbReference>
<evidence type="ECO:0000256" key="5">
    <source>
        <dbReference type="ARBA" id="ARBA00023136"/>
    </source>
</evidence>
<evidence type="ECO:0000259" key="9">
    <source>
        <dbReference type="Pfam" id="PF07715"/>
    </source>
</evidence>
<protein>
    <submittedName>
        <fullName evidence="10">TonB-linked SusC/RagA family outer membrane protein</fullName>
    </submittedName>
</protein>
<dbReference type="EMBL" id="SNYV01000011">
    <property type="protein sequence ID" value="TDQ80125.1"/>
    <property type="molecule type" value="Genomic_DNA"/>
</dbReference>